<dbReference type="PROSITE" id="PS50267">
    <property type="entry name" value="NA_NEUROTRAN_SYMP_3"/>
    <property type="match status" value="1"/>
</dbReference>
<evidence type="ECO:0000256" key="12">
    <source>
        <dbReference type="ARBA" id="ARBA00023201"/>
    </source>
</evidence>
<evidence type="ECO:0000256" key="11">
    <source>
        <dbReference type="ARBA" id="ARBA00023180"/>
    </source>
</evidence>
<evidence type="ECO:0000256" key="5">
    <source>
        <dbReference type="ARBA" id="ARBA00022847"/>
    </source>
</evidence>
<keyword evidence="11" id="KW-0325">Glycoprotein</keyword>
<keyword evidence="4 16" id="KW-0812">Transmembrane</keyword>
<evidence type="ECO:0000256" key="16">
    <source>
        <dbReference type="SAM" id="Phobius"/>
    </source>
</evidence>
<gene>
    <name evidence="17" type="primary">slc6a5_1</name>
    <name evidence="17" type="ORF">FJT64_001059</name>
</gene>
<sequence>MCSQFGMFECLISAFVDEFPWLRPKKILFTAMMCCILFLLGIPCVTNGGVYVLQLMDWYSAAFSLMIVSLLECVVIAWVYGEERFSLDIEMMVGHKPHKWFRICWKYISPMVICFILLFTFINHEPVTYNGVEYPGWAIVIGWLMALVSIAAIPTVGTVMMMKKQGTFKERLLQCLRPDPLWGPIKQENRVLYRKSLEKHASRFKQLHVSGVDRIPSGASLSSAGNEIECLNTDGDLHV</sequence>
<comment type="function">
    <text evidence="13">Unusual broad substrate spectrum amino acid:sodium cotransporter that promotes absorption of the D isomers of essential amino acids. Neutral amino acids are the preferred substrates, especially methionine and phenylalanine.</text>
</comment>
<keyword evidence="5" id="KW-0769">Symport</keyword>
<dbReference type="InterPro" id="IPR037272">
    <property type="entry name" value="SNS_sf"/>
</dbReference>
<evidence type="ECO:0000256" key="6">
    <source>
        <dbReference type="ARBA" id="ARBA00022970"/>
    </source>
</evidence>
<proteinExistence type="inferred from homology"/>
<dbReference type="PANTHER" id="PTHR11616:SF321">
    <property type="entry name" value="SODIUM-DEPENDENT NUTRIENT AMINO ACID TRANSPORTER 1-RELATED"/>
    <property type="match status" value="1"/>
</dbReference>
<evidence type="ECO:0000256" key="4">
    <source>
        <dbReference type="ARBA" id="ARBA00022692"/>
    </source>
</evidence>
<dbReference type="PANTHER" id="PTHR11616">
    <property type="entry name" value="SODIUM/CHLORIDE DEPENDENT TRANSPORTER"/>
    <property type="match status" value="1"/>
</dbReference>
<keyword evidence="15" id="KW-0479">Metal-binding</keyword>
<protein>
    <recommendedName>
        <fullName evidence="14">Sodium-dependent nutrient amino acid transporter 1</fullName>
    </recommendedName>
</protein>
<organism evidence="17 18">
    <name type="scientific">Amphibalanus amphitrite</name>
    <name type="common">Striped barnacle</name>
    <name type="synonym">Balanus amphitrite</name>
    <dbReference type="NCBI Taxonomy" id="1232801"/>
    <lineage>
        <taxon>Eukaryota</taxon>
        <taxon>Metazoa</taxon>
        <taxon>Ecdysozoa</taxon>
        <taxon>Arthropoda</taxon>
        <taxon>Crustacea</taxon>
        <taxon>Multicrustacea</taxon>
        <taxon>Cirripedia</taxon>
        <taxon>Thoracica</taxon>
        <taxon>Thoracicalcarea</taxon>
        <taxon>Balanomorpha</taxon>
        <taxon>Balanoidea</taxon>
        <taxon>Balanidae</taxon>
        <taxon>Amphibalaninae</taxon>
        <taxon>Amphibalanus</taxon>
    </lineage>
</organism>
<dbReference type="OrthoDB" id="6581954at2759"/>
<evidence type="ECO:0000313" key="17">
    <source>
        <dbReference type="EMBL" id="KAF0292033.1"/>
    </source>
</evidence>
<keyword evidence="3" id="KW-0813">Transport</keyword>
<dbReference type="InterPro" id="IPR000175">
    <property type="entry name" value="Na/ntran_symport"/>
</dbReference>
<comment type="subcellular location">
    <subcellularLocation>
        <location evidence="1">Membrane</location>
        <topology evidence="1">Multi-pass membrane protein</topology>
    </subcellularLocation>
</comment>
<keyword evidence="9" id="KW-0406">Ion transport</keyword>
<keyword evidence="12" id="KW-0739">Sodium transport</keyword>
<feature type="transmembrane region" description="Helical" evidence="16">
    <location>
        <begin position="100"/>
        <end position="122"/>
    </location>
</feature>
<dbReference type="GO" id="GO:0005283">
    <property type="term" value="F:amino acid:sodium symporter activity"/>
    <property type="evidence" value="ECO:0007669"/>
    <property type="project" value="TreeGrafter"/>
</dbReference>
<dbReference type="GO" id="GO:0005886">
    <property type="term" value="C:plasma membrane"/>
    <property type="evidence" value="ECO:0007669"/>
    <property type="project" value="TreeGrafter"/>
</dbReference>
<evidence type="ECO:0000256" key="7">
    <source>
        <dbReference type="ARBA" id="ARBA00022989"/>
    </source>
</evidence>
<keyword evidence="18" id="KW-1185">Reference proteome</keyword>
<evidence type="ECO:0000256" key="2">
    <source>
        <dbReference type="ARBA" id="ARBA00006459"/>
    </source>
</evidence>
<dbReference type="Pfam" id="PF00209">
    <property type="entry name" value="SNF"/>
    <property type="match status" value="1"/>
</dbReference>
<keyword evidence="6" id="KW-0029">Amino-acid transport</keyword>
<evidence type="ECO:0000256" key="9">
    <source>
        <dbReference type="ARBA" id="ARBA00023065"/>
    </source>
</evidence>
<comment type="caution">
    <text evidence="17">The sequence shown here is derived from an EMBL/GenBank/DDBJ whole genome shotgun (WGS) entry which is preliminary data.</text>
</comment>
<evidence type="ECO:0000256" key="10">
    <source>
        <dbReference type="ARBA" id="ARBA00023136"/>
    </source>
</evidence>
<evidence type="ECO:0000256" key="14">
    <source>
        <dbReference type="ARBA" id="ARBA00040215"/>
    </source>
</evidence>
<reference evidence="17 18" key="1">
    <citation type="submission" date="2019-07" db="EMBL/GenBank/DDBJ databases">
        <title>Draft genome assembly of a fouling barnacle, Amphibalanus amphitrite (Darwin, 1854): The first reference genome for Thecostraca.</title>
        <authorList>
            <person name="Kim W."/>
        </authorList>
    </citation>
    <scope>NUCLEOTIDE SEQUENCE [LARGE SCALE GENOMIC DNA]</scope>
    <source>
        <strain evidence="17">SNU_AA5</strain>
        <tissue evidence="17">Soma without cirri and trophi</tissue>
    </source>
</reference>
<feature type="binding site" evidence="15">
    <location>
        <position position="3"/>
    </location>
    <ligand>
        <name>Na(+)</name>
        <dbReference type="ChEBI" id="CHEBI:29101"/>
        <label>1</label>
    </ligand>
</feature>
<keyword evidence="8 15" id="KW-0915">Sodium</keyword>
<comment type="similarity">
    <text evidence="2">Belongs to the sodium:neurotransmitter symporter (SNF) (TC 2.A.22) family.</text>
</comment>
<keyword evidence="10 16" id="KW-0472">Membrane</keyword>
<name>A0A6A4VEM8_AMPAM</name>
<dbReference type="GO" id="GO:0089718">
    <property type="term" value="P:amino acid import across plasma membrane"/>
    <property type="evidence" value="ECO:0007669"/>
    <property type="project" value="TreeGrafter"/>
</dbReference>
<evidence type="ECO:0000256" key="15">
    <source>
        <dbReference type="PIRSR" id="PIRSR600175-1"/>
    </source>
</evidence>
<evidence type="ECO:0000256" key="1">
    <source>
        <dbReference type="ARBA" id="ARBA00004141"/>
    </source>
</evidence>
<dbReference type="GO" id="GO:0046872">
    <property type="term" value="F:metal ion binding"/>
    <property type="evidence" value="ECO:0007669"/>
    <property type="project" value="UniProtKB-KW"/>
</dbReference>
<dbReference type="Proteomes" id="UP000440578">
    <property type="component" value="Unassembled WGS sequence"/>
</dbReference>
<feature type="transmembrane region" description="Helical" evidence="16">
    <location>
        <begin position="134"/>
        <end position="161"/>
    </location>
</feature>
<feature type="transmembrane region" description="Helical" evidence="16">
    <location>
        <begin position="27"/>
        <end position="52"/>
    </location>
</feature>
<evidence type="ECO:0000256" key="13">
    <source>
        <dbReference type="ARBA" id="ARBA00037785"/>
    </source>
</evidence>
<feature type="transmembrane region" description="Helical" evidence="16">
    <location>
        <begin position="58"/>
        <end position="80"/>
    </location>
</feature>
<evidence type="ECO:0000313" key="18">
    <source>
        <dbReference type="Proteomes" id="UP000440578"/>
    </source>
</evidence>
<dbReference type="AlphaFoldDB" id="A0A6A4VEM8"/>
<evidence type="ECO:0000256" key="3">
    <source>
        <dbReference type="ARBA" id="ARBA00022448"/>
    </source>
</evidence>
<evidence type="ECO:0000256" key="8">
    <source>
        <dbReference type="ARBA" id="ARBA00023053"/>
    </source>
</evidence>
<accession>A0A6A4VEM8</accession>
<dbReference type="SUPFAM" id="SSF161070">
    <property type="entry name" value="SNF-like"/>
    <property type="match status" value="1"/>
</dbReference>
<dbReference type="EMBL" id="VIIS01001842">
    <property type="protein sequence ID" value="KAF0292033.1"/>
    <property type="molecule type" value="Genomic_DNA"/>
</dbReference>
<keyword evidence="7 16" id="KW-1133">Transmembrane helix</keyword>